<evidence type="ECO:0000256" key="2">
    <source>
        <dbReference type="ARBA" id="ARBA00011915"/>
    </source>
</evidence>
<dbReference type="CDD" id="cd06558">
    <property type="entry name" value="crotonase-like"/>
    <property type="match status" value="1"/>
</dbReference>
<dbReference type="KEGG" id="kng:KNAG_0H01230"/>
<dbReference type="GO" id="GO:0003860">
    <property type="term" value="F:3-hydroxyisobutyryl-CoA hydrolase activity"/>
    <property type="evidence" value="ECO:0007669"/>
    <property type="project" value="UniProtKB-EC"/>
</dbReference>
<dbReference type="Pfam" id="PF16113">
    <property type="entry name" value="ECH_2"/>
    <property type="match status" value="1"/>
</dbReference>
<dbReference type="InterPro" id="IPR032259">
    <property type="entry name" value="HIBYL-CoA-H"/>
</dbReference>
<dbReference type="RefSeq" id="XP_022465781.1">
    <property type="nucleotide sequence ID" value="XM_022609379.1"/>
</dbReference>
<evidence type="ECO:0000313" key="5">
    <source>
        <dbReference type="EMBL" id="CCK71536.1"/>
    </source>
</evidence>
<dbReference type="Gene3D" id="3.90.226.10">
    <property type="entry name" value="2-enoyl-CoA Hydratase, Chain A, domain 1"/>
    <property type="match status" value="1"/>
</dbReference>
<dbReference type="InterPro" id="IPR045004">
    <property type="entry name" value="ECH_dom"/>
</dbReference>
<name>J7S9J9_HUIN7</name>
<dbReference type="EC" id="3.1.2.4" evidence="2"/>
<dbReference type="EMBL" id="HE978321">
    <property type="protein sequence ID" value="CCK71536.1"/>
    <property type="molecule type" value="Genomic_DNA"/>
</dbReference>
<dbReference type="GO" id="GO:0003735">
    <property type="term" value="F:structural constituent of ribosome"/>
    <property type="evidence" value="ECO:0007669"/>
    <property type="project" value="EnsemblFungi"/>
</dbReference>
<dbReference type="InterPro" id="IPR029045">
    <property type="entry name" value="ClpP/crotonase-like_dom_sf"/>
</dbReference>
<evidence type="ECO:0000259" key="4">
    <source>
        <dbReference type="Pfam" id="PF16113"/>
    </source>
</evidence>
<dbReference type="STRING" id="1071383.J7S9J9"/>
<reference evidence="5 6" key="1">
    <citation type="journal article" date="2011" name="Proc. Natl. Acad. Sci. U.S.A.">
        <title>Evolutionary erosion of yeast sex chromosomes by mating-type switching accidents.</title>
        <authorList>
            <person name="Gordon J.L."/>
            <person name="Armisen D."/>
            <person name="Proux-Wera E."/>
            <person name="Oheigeartaigh S.S."/>
            <person name="Byrne K.P."/>
            <person name="Wolfe K.H."/>
        </authorList>
    </citation>
    <scope>NUCLEOTIDE SEQUENCE [LARGE SCALE GENOMIC DNA]</scope>
    <source>
        <strain evidence="6">ATCC MYA-139 / BCRC 22969 / CBS 8797 / CCRC 22969 / KCTC 17520 / NBRC 10181 / NCYC 3082</strain>
    </source>
</reference>
<dbReference type="PROSITE" id="PS00166">
    <property type="entry name" value="ENOYL_COA_HYDRATASE"/>
    <property type="match status" value="1"/>
</dbReference>
<dbReference type="FunFam" id="3.90.226.10:FF:000080">
    <property type="entry name" value="3-hydroxyisobutyryl-CoA hydrolase, mitochondrial"/>
    <property type="match status" value="1"/>
</dbReference>
<dbReference type="OMA" id="CIWNGYA"/>
<keyword evidence="3" id="KW-0378">Hydrolase</keyword>
<dbReference type="InterPro" id="IPR018376">
    <property type="entry name" value="Enoyl-CoA_hyd/isom_CS"/>
</dbReference>
<protein>
    <recommendedName>
        <fullName evidence="2">3-hydroxyisobutyryl-CoA hydrolase</fullName>
        <ecNumber evidence="2">3.1.2.4</ecNumber>
    </recommendedName>
</protein>
<organism evidence="5 6">
    <name type="scientific">Huiozyma naganishii (strain ATCC MYA-139 / BCRC 22969 / CBS 8797 / KCTC 17520 / NBRC 10181 / NCYC 3082 / Yp74L-3)</name>
    <name type="common">Yeast</name>
    <name type="synonym">Kazachstania naganishii</name>
    <dbReference type="NCBI Taxonomy" id="1071383"/>
    <lineage>
        <taxon>Eukaryota</taxon>
        <taxon>Fungi</taxon>
        <taxon>Dikarya</taxon>
        <taxon>Ascomycota</taxon>
        <taxon>Saccharomycotina</taxon>
        <taxon>Saccharomycetes</taxon>
        <taxon>Saccharomycetales</taxon>
        <taxon>Saccharomycetaceae</taxon>
        <taxon>Huiozyma</taxon>
    </lineage>
</organism>
<dbReference type="OrthoDB" id="1737613at2759"/>
<sequence length="504" mass="56236">MLRVGTKQRFAKTTLSFFGKRTKMGSSAAGVAAQEPPVLFNVNDKARVVTLNRPAKLNALNTQMCTLMFQTLNEYSKSDSANLIIIKSSNFPRSLCAGGDVASVAMDNLAGEAKRSVEFFTSEYSLNYQLATFNKPTISIMDGITMGGGVGVSIHSPFRIATENTKWAMPEMDIGFFPDVGTTFALPRVLTLANLHGQMSLYLCLTGDVLSGEDAYMLGLASHYVSHENLKELEVRLSEIDAPDVVELNDANTGPSALYDMIDRSIKEFGQPRFPPNYKFRFSDAQLSVIEKCFDIKKLTSVEDLIASLEAFYNGSAESKTFANEVKDRLMTKSLSSMGVALRLLQENSKDHVESAIRRDLFTAANMCYNFEGLCEFSEATKHKLVDKSRTPYPWKLDKPLTSSQVTSLTSIKPSITANLWPNNVNVTWKDYPFHLNYQLPTEKLIEQHIKKSEGNGKLDLANFQNSLLNVNPNTKDKLGMKMILDNIIRRKCTEVDKAIRWVE</sequence>
<evidence type="ECO:0000313" key="6">
    <source>
        <dbReference type="Proteomes" id="UP000006310"/>
    </source>
</evidence>
<dbReference type="GO" id="GO:0006574">
    <property type="term" value="P:L-valine catabolic process"/>
    <property type="evidence" value="ECO:0007669"/>
    <property type="project" value="TreeGrafter"/>
</dbReference>
<accession>J7S9J9</accession>
<dbReference type="GO" id="GO:0005763">
    <property type="term" value="C:mitochondrial small ribosomal subunit"/>
    <property type="evidence" value="ECO:0007669"/>
    <property type="project" value="EnsemblFungi"/>
</dbReference>
<dbReference type="eggNOG" id="KOG1684">
    <property type="taxonomic scope" value="Eukaryota"/>
</dbReference>
<evidence type="ECO:0000256" key="1">
    <source>
        <dbReference type="ARBA" id="ARBA00001709"/>
    </source>
</evidence>
<dbReference type="AlphaFoldDB" id="J7S9J9"/>
<dbReference type="SUPFAM" id="SSF52096">
    <property type="entry name" value="ClpP/crotonase"/>
    <property type="match status" value="1"/>
</dbReference>
<evidence type="ECO:0000256" key="3">
    <source>
        <dbReference type="ARBA" id="ARBA00022801"/>
    </source>
</evidence>
<gene>
    <name evidence="5" type="primary">KNAG0H01230</name>
    <name evidence="5" type="ordered locus">KNAG_0H01230</name>
</gene>
<feature type="domain" description="Enoyl-CoA hydratase/isomerase" evidence="4">
    <location>
        <begin position="47"/>
        <end position="396"/>
    </location>
</feature>
<comment type="catalytic activity">
    <reaction evidence="1">
        <text>3-hydroxy-2-methylpropanoyl-CoA + H2O = 3-hydroxy-2-methylpropanoate + CoA + H(+)</text>
        <dbReference type="Rhea" id="RHEA:20888"/>
        <dbReference type="ChEBI" id="CHEBI:11805"/>
        <dbReference type="ChEBI" id="CHEBI:15377"/>
        <dbReference type="ChEBI" id="CHEBI:15378"/>
        <dbReference type="ChEBI" id="CHEBI:57287"/>
        <dbReference type="ChEBI" id="CHEBI:57340"/>
        <dbReference type="EC" id="3.1.2.4"/>
    </reaction>
</comment>
<dbReference type="Proteomes" id="UP000006310">
    <property type="component" value="Chromosome 8"/>
</dbReference>
<dbReference type="HOGENOM" id="CLU_009834_22_0_1"/>
<dbReference type="PANTHER" id="PTHR43176:SF3">
    <property type="entry name" value="3-HYDROXYISOBUTYRYL-COA HYDROLASE, MITOCHONDRIAL"/>
    <property type="match status" value="1"/>
</dbReference>
<dbReference type="PANTHER" id="PTHR43176">
    <property type="entry name" value="3-HYDROXYISOBUTYRYL-COA HYDROLASE-RELATED"/>
    <property type="match status" value="1"/>
</dbReference>
<proteinExistence type="predicted"/>
<keyword evidence="6" id="KW-1185">Reference proteome</keyword>
<reference evidence="6" key="2">
    <citation type="submission" date="2012-08" db="EMBL/GenBank/DDBJ databases">
        <title>Genome sequence of Kazachstania naganishii.</title>
        <authorList>
            <person name="Gordon J.L."/>
            <person name="Armisen D."/>
            <person name="Proux-Wera E."/>
            <person name="OhEigeartaigh S.S."/>
            <person name="Byrne K.P."/>
            <person name="Wolfe K.H."/>
        </authorList>
    </citation>
    <scope>NUCLEOTIDE SEQUENCE [LARGE SCALE GENOMIC DNA]</scope>
    <source>
        <strain evidence="6">ATCC MYA-139 / BCRC 22969 / CBS 8797 / CCRC 22969 / KCTC 17520 / NBRC 10181 / NCYC 3082</strain>
    </source>
</reference>
<dbReference type="GeneID" id="34527268"/>